<dbReference type="AlphaFoldDB" id="A0A3G2EBZ0"/>
<dbReference type="RefSeq" id="WP_121669739.1">
    <property type="nucleotide sequence ID" value="NZ_CP033019.1"/>
</dbReference>
<dbReference type="EMBL" id="CP033019">
    <property type="protein sequence ID" value="AYM76939.1"/>
    <property type="molecule type" value="Genomic_DNA"/>
</dbReference>
<protein>
    <submittedName>
        <fullName evidence="1">Uncharacterized protein</fullName>
    </submittedName>
</protein>
<reference evidence="1 2" key="1">
    <citation type="submission" date="2018-10" db="EMBL/GenBank/DDBJ databases">
        <title>Effects of UV and annual dynamics of microbial communities in freshwater RAS systems.</title>
        <authorList>
            <person name="Bekkelund A.K."/>
            <person name="Hansen B.R."/>
            <person name="Stokken H."/>
            <person name="Eriksen B.F."/>
            <person name="Kashulin N.A."/>
        </authorList>
    </citation>
    <scope>NUCLEOTIDE SEQUENCE [LARGE SCALE GENOMIC DNA]</scope>
    <source>
        <strain evidence="1 2">BHSEK</strain>
    </source>
</reference>
<name>A0A3G2EBZ0_9BURK</name>
<accession>A0A3G2EBZ0</accession>
<organism evidence="1 2">
    <name type="scientific">Janthinobacterium agaricidamnosum</name>
    <dbReference type="NCBI Taxonomy" id="55508"/>
    <lineage>
        <taxon>Bacteria</taxon>
        <taxon>Pseudomonadati</taxon>
        <taxon>Pseudomonadota</taxon>
        <taxon>Betaproteobacteria</taxon>
        <taxon>Burkholderiales</taxon>
        <taxon>Oxalobacteraceae</taxon>
        <taxon>Janthinobacterium</taxon>
    </lineage>
</organism>
<evidence type="ECO:0000313" key="1">
    <source>
        <dbReference type="EMBL" id="AYM76939.1"/>
    </source>
</evidence>
<evidence type="ECO:0000313" key="2">
    <source>
        <dbReference type="Proteomes" id="UP000279594"/>
    </source>
</evidence>
<dbReference type="Proteomes" id="UP000279594">
    <property type="component" value="Chromosome"/>
</dbReference>
<sequence>MHADTIAKTRTFRSAEACSDFALERAFARWVAALEIALGFKLDASALELADELFASDWSVEDAVGEFSKAV</sequence>
<proteinExistence type="predicted"/>
<gene>
    <name evidence="1" type="ORF">D9M09_14875</name>
</gene>
<keyword evidence="2" id="KW-1185">Reference proteome</keyword>